<feature type="domain" description="Serine/threonine specific protein phosphatases" evidence="5">
    <location>
        <begin position="1"/>
        <end position="217"/>
    </location>
</feature>
<dbReference type="SUPFAM" id="SSF56300">
    <property type="entry name" value="Metallo-dependent phosphatases"/>
    <property type="match status" value="1"/>
</dbReference>
<keyword evidence="2" id="KW-0479">Metal-binding</keyword>
<dbReference type="InterPro" id="IPR051134">
    <property type="entry name" value="PPP_phosphatase"/>
</dbReference>
<evidence type="ECO:0000259" key="5">
    <source>
        <dbReference type="SMART" id="SM00156"/>
    </source>
</evidence>
<evidence type="ECO:0000256" key="3">
    <source>
        <dbReference type="ARBA" id="ARBA00023211"/>
    </source>
</evidence>
<comment type="cofactor">
    <cofactor evidence="1">
        <name>Mn(2+)</name>
        <dbReference type="ChEBI" id="CHEBI:29035"/>
    </cofactor>
</comment>
<dbReference type="InterPro" id="IPR004843">
    <property type="entry name" value="Calcineurin-like_PHP"/>
</dbReference>
<keyword evidence="3" id="KW-0464">Manganese</keyword>
<dbReference type="InterPro" id="IPR029052">
    <property type="entry name" value="Metallo-depent_PP-like"/>
</dbReference>
<evidence type="ECO:0000313" key="7">
    <source>
        <dbReference type="Proteomes" id="UP001642484"/>
    </source>
</evidence>
<dbReference type="Pfam" id="PF00149">
    <property type="entry name" value="Metallophos"/>
    <property type="match status" value="1"/>
</dbReference>
<keyword evidence="7" id="KW-1185">Reference proteome</keyword>
<evidence type="ECO:0000256" key="2">
    <source>
        <dbReference type="ARBA" id="ARBA00022723"/>
    </source>
</evidence>
<evidence type="ECO:0000313" key="6">
    <source>
        <dbReference type="EMBL" id="CAK9050521.1"/>
    </source>
</evidence>
<evidence type="ECO:0000256" key="4">
    <source>
        <dbReference type="SAM" id="SignalP"/>
    </source>
</evidence>
<dbReference type="PANTHER" id="PTHR45668:SF13">
    <property type="entry name" value="SERINE_THREONINE-PROTEIN PHOSPHATASE"/>
    <property type="match status" value="1"/>
</dbReference>
<gene>
    <name evidence="6" type="ORF">CCMP2556_LOCUS25743</name>
</gene>
<feature type="chain" id="PRO_5046728237" description="Serine/threonine specific protein phosphatases domain-containing protein" evidence="4">
    <location>
        <begin position="19"/>
        <end position="219"/>
    </location>
</feature>
<name>A0ABP0MGA8_9DINO</name>
<organism evidence="6 7">
    <name type="scientific">Durusdinium trenchii</name>
    <dbReference type="NCBI Taxonomy" id="1381693"/>
    <lineage>
        <taxon>Eukaryota</taxon>
        <taxon>Sar</taxon>
        <taxon>Alveolata</taxon>
        <taxon>Dinophyceae</taxon>
        <taxon>Suessiales</taxon>
        <taxon>Symbiodiniaceae</taxon>
        <taxon>Durusdinium</taxon>
    </lineage>
</organism>
<reference evidence="6 7" key="1">
    <citation type="submission" date="2024-02" db="EMBL/GenBank/DDBJ databases">
        <authorList>
            <person name="Chen Y."/>
            <person name="Shah S."/>
            <person name="Dougan E. K."/>
            <person name="Thang M."/>
            <person name="Chan C."/>
        </authorList>
    </citation>
    <scope>NUCLEOTIDE SEQUENCE [LARGE SCALE GENOMIC DNA]</scope>
</reference>
<dbReference type="InterPro" id="IPR006186">
    <property type="entry name" value="Ser/Thr-sp_prot-phosphatase"/>
</dbReference>
<dbReference type="EMBL" id="CAXAMN010017446">
    <property type="protein sequence ID" value="CAK9050521.1"/>
    <property type="molecule type" value="Genomic_DNA"/>
</dbReference>
<dbReference type="Gene3D" id="3.60.21.10">
    <property type="match status" value="1"/>
</dbReference>
<proteinExistence type="predicted"/>
<protein>
    <recommendedName>
        <fullName evidence="5">Serine/threonine specific protein phosphatases domain-containing protein</fullName>
    </recommendedName>
</protein>
<dbReference type="PANTHER" id="PTHR45668">
    <property type="entry name" value="SERINE/THREONINE-PROTEIN PHOSPHATASE 5-RELATED"/>
    <property type="match status" value="1"/>
</dbReference>
<feature type="signal peptide" evidence="4">
    <location>
        <begin position="1"/>
        <end position="18"/>
    </location>
</feature>
<evidence type="ECO:0000256" key="1">
    <source>
        <dbReference type="ARBA" id="ARBA00001936"/>
    </source>
</evidence>
<dbReference type="Proteomes" id="UP001642484">
    <property type="component" value="Unassembled WGS sequence"/>
</dbReference>
<keyword evidence="4" id="KW-0732">Signal</keyword>
<dbReference type="SMART" id="SM00156">
    <property type="entry name" value="PP2Ac"/>
    <property type="match status" value="1"/>
</dbReference>
<dbReference type="PRINTS" id="PR00114">
    <property type="entry name" value="STPHPHTASE"/>
</dbReference>
<sequence length="219" mass="24293">MLILLAFKLALPKHFFLGRGNHEDQQMNYYYGFTGEVLAKPAAEKEVCLCIYVSPRALPLAHVVNEDVFVTHGGLPRINEISLDQIAALDRVQASLVGTWGEQEVREEGVIYNDLMWADPHDGSGSIGSQRGGSAKMFGADMTEQFLKRNDLSFIIRSHEVKDEGFEWQQNEKCLTVFSAPQYCDSCNNLGAVVRLHADEADEGGCVLRSVLLDVLSSL</sequence>
<accession>A0ABP0MGA8</accession>
<comment type="caution">
    <text evidence="6">The sequence shown here is derived from an EMBL/GenBank/DDBJ whole genome shotgun (WGS) entry which is preliminary data.</text>
</comment>